<evidence type="ECO:0000313" key="2">
    <source>
        <dbReference type="Proteomes" id="UP001201629"/>
    </source>
</evidence>
<accession>A0ABS9N959</accession>
<dbReference type="EMBL" id="JAKKFD010000044">
    <property type="protein sequence ID" value="MCG5446215.1"/>
    <property type="molecule type" value="Genomic_DNA"/>
</dbReference>
<protein>
    <submittedName>
        <fullName evidence="1">Uncharacterized protein</fullName>
    </submittedName>
</protein>
<evidence type="ECO:0000313" key="1">
    <source>
        <dbReference type="EMBL" id="MCG5446215.1"/>
    </source>
</evidence>
<name>A0ABS9N959_9ACTN</name>
<dbReference type="RefSeq" id="WP_238681139.1">
    <property type="nucleotide sequence ID" value="NZ_JAKKFD010000044.1"/>
</dbReference>
<gene>
    <name evidence="1" type="ORF">NIE79_004783</name>
</gene>
<proteinExistence type="predicted"/>
<keyword evidence="2" id="KW-1185">Reference proteome</keyword>
<sequence>MTRRFGDRATFAVEVGEVESPTLRTIDVWAAGTHLTTDDNSAYLPSLRPAMRSTAARIRRRDVPACPYPGRSPETVFRLLEQDGTEFRERFWFLQWGEILDNVSRYAYLDGDLVLVFSFWRPTHPVPDDLGAIFVATLPPDEFTTTVLAAADLLDAESVR</sequence>
<reference evidence="1 2" key="1">
    <citation type="submission" date="2022-01" db="EMBL/GenBank/DDBJ databases">
        <authorList>
            <person name="Riesco R."/>
            <person name="Trujillo M.E."/>
        </authorList>
    </citation>
    <scope>NUCLEOTIDE SEQUENCE [LARGE SCALE GENOMIC DNA]</scope>
    <source>
        <strain evidence="1 2">NIE79</strain>
    </source>
</reference>
<organism evidence="1 2">
    <name type="scientific">Micromonospora trifolii</name>
    <dbReference type="NCBI Taxonomy" id="2911208"/>
    <lineage>
        <taxon>Bacteria</taxon>
        <taxon>Bacillati</taxon>
        <taxon>Actinomycetota</taxon>
        <taxon>Actinomycetes</taxon>
        <taxon>Micromonosporales</taxon>
        <taxon>Micromonosporaceae</taxon>
        <taxon>Micromonospora</taxon>
    </lineage>
</organism>
<dbReference type="Proteomes" id="UP001201629">
    <property type="component" value="Unassembled WGS sequence"/>
</dbReference>
<comment type="caution">
    <text evidence="1">The sequence shown here is derived from an EMBL/GenBank/DDBJ whole genome shotgun (WGS) entry which is preliminary data.</text>
</comment>